<comment type="caution">
    <text evidence="2">The sequence shown here is derived from an EMBL/GenBank/DDBJ whole genome shotgun (WGS) entry which is preliminary data.</text>
</comment>
<dbReference type="InterPro" id="IPR008807">
    <property type="entry name" value="ROS_MUCR"/>
</dbReference>
<dbReference type="Proteomes" id="UP001597277">
    <property type="component" value="Unassembled WGS sequence"/>
</dbReference>
<organism evidence="2 3">
    <name type="scientific">Georgenia deserti</name>
    <dbReference type="NCBI Taxonomy" id="2093781"/>
    <lineage>
        <taxon>Bacteria</taxon>
        <taxon>Bacillati</taxon>
        <taxon>Actinomycetota</taxon>
        <taxon>Actinomycetes</taxon>
        <taxon>Micrococcales</taxon>
        <taxon>Bogoriellaceae</taxon>
        <taxon>Georgenia</taxon>
    </lineage>
</organism>
<dbReference type="InterPro" id="IPR041920">
    <property type="entry name" value="ROS/MUCR_sf"/>
</dbReference>
<evidence type="ECO:0000313" key="3">
    <source>
        <dbReference type="Proteomes" id="UP001597277"/>
    </source>
</evidence>
<proteinExistence type="inferred from homology"/>
<comment type="similarity">
    <text evidence="1">Belongs to the ros/MucR family.</text>
</comment>
<name>A0ABW4KZB8_9MICO</name>
<dbReference type="RefSeq" id="WP_388001791.1">
    <property type="nucleotide sequence ID" value="NZ_JBHUEE010000001.1"/>
</dbReference>
<accession>A0ABW4KZB8</accession>
<gene>
    <name evidence="2" type="ORF">ACFSE6_00735</name>
</gene>
<dbReference type="Pfam" id="PF05443">
    <property type="entry name" value="ROS_MUCR"/>
    <property type="match status" value="1"/>
</dbReference>
<dbReference type="EMBL" id="JBHUEE010000001">
    <property type="protein sequence ID" value="MFD1716345.1"/>
    <property type="molecule type" value="Genomic_DNA"/>
</dbReference>
<protein>
    <submittedName>
        <fullName evidence="2">MucR family transcriptional regulator</fullName>
    </submittedName>
</protein>
<evidence type="ECO:0000313" key="2">
    <source>
        <dbReference type="EMBL" id="MFD1716345.1"/>
    </source>
</evidence>
<keyword evidence="3" id="KW-1185">Reference proteome</keyword>
<reference evidence="3" key="1">
    <citation type="journal article" date="2019" name="Int. J. Syst. Evol. Microbiol.">
        <title>The Global Catalogue of Microorganisms (GCM) 10K type strain sequencing project: providing services to taxonomists for standard genome sequencing and annotation.</title>
        <authorList>
            <consortium name="The Broad Institute Genomics Platform"/>
            <consortium name="The Broad Institute Genome Sequencing Center for Infectious Disease"/>
            <person name="Wu L."/>
            <person name="Ma J."/>
        </authorList>
    </citation>
    <scope>NUCLEOTIDE SEQUENCE [LARGE SCALE GENOMIC DNA]</scope>
    <source>
        <strain evidence="3">JCM 17130</strain>
    </source>
</reference>
<dbReference type="Gene3D" id="1.10.10.1550">
    <property type="entry name" value="ROS/MUCR transcriptional regulator protein"/>
    <property type="match status" value="1"/>
</dbReference>
<sequence length="167" mass="18396">MPTVGEPDGKGLYGVPDETADGLLCHECGKRFTHLGLHVWRRHGMAADEFRRAHGLARSRGLVAAATRTEIAQNARDRLERKPAFLAARAPEIATAARLRAGEKVSPQGLESIREANRARRGRSRLGTVVICGWLGAEFCPLTRARRRRFCTRSCASKATRASRAPR</sequence>
<evidence type="ECO:0000256" key="1">
    <source>
        <dbReference type="ARBA" id="ARBA00007031"/>
    </source>
</evidence>